<organism evidence="3 4">
    <name type="scientific">Kouleothrix aurantiaca</name>
    <dbReference type="NCBI Taxonomy" id="186479"/>
    <lineage>
        <taxon>Bacteria</taxon>
        <taxon>Bacillati</taxon>
        <taxon>Chloroflexota</taxon>
        <taxon>Chloroflexia</taxon>
        <taxon>Chloroflexales</taxon>
        <taxon>Roseiflexineae</taxon>
        <taxon>Roseiflexaceae</taxon>
        <taxon>Kouleothrix</taxon>
    </lineage>
</organism>
<evidence type="ECO:0000259" key="2">
    <source>
        <dbReference type="Pfam" id="PF07859"/>
    </source>
</evidence>
<dbReference type="GO" id="GO:0016787">
    <property type="term" value="F:hydrolase activity"/>
    <property type="evidence" value="ECO:0007669"/>
    <property type="project" value="UniProtKB-KW"/>
</dbReference>
<reference evidence="3 4" key="1">
    <citation type="submission" date="2015-09" db="EMBL/GenBank/DDBJ databases">
        <title>Draft genome sequence of Kouleothrix aurantiaca JCM 19913.</title>
        <authorList>
            <person name="Hemp J."/>
        </authorList>
    </citation>
    <scope>NUCLEOTIDE SEQUENCE [LARGE SCALE GENOMIC DNA]</scope>
    <source>
        <strain evidence="3 4">COM-B</strain>
    </source>
</reference>
<feature type="domain" description="Alpha/beta hydrolase fold-3" evidence="2">
    <location>
        <begin position="73"/>
        <end position="146"/>
    </location>
</feature>
<dbReference type="Proteomes" id="UP000050509">
    <property type="component" value="Unassembled WGS sequence"/>
</dbReference>
<dbReference type="SUPFAM" id="SSF53474">
    <property type="entry name" value="alpha/beta-Hydrolases"/>
    <property type="match status" value="1"/>
</dbReference>
<evidence type="ECO:0000313" key="4">
    <source>
        <dbReference type="Proteomes" id="UP000050509"/>
    </source>
</evidence>
<accession>A0A0P9H303</accession>
<dbReference type="InterPro" id="IPR050300">
    <property type="entry name" value="GDXG_lipolytic_enzyme"/>
</dbReference>
<comment type="caution">
    <text evidence="3">The sequence shown here is derived from an EMBL/GenBank/DDBJ whole genome shotgun (WGS) entry which is preliminary data.</text>
</comment>
<sequence>MALYRHFTSQEALNAEYDVGRSVTNFPAIIDFYMRESARVREDLPSDLDVPYGPTRAEHLDIFRSERPAAPILIFFHGGYWRSLSSKEYNLVARGPVSAGVTTLLVNYALCPDVTIEEIVRQARAAVAWAYRNAASFGGDRERIYV</sequence>
<protein>
    <submittedName>
        <fullName evidence="3">Esterase</fullName>
    </submittedName>
</protein>
<dbReference type="InterPro" id="IPR013094">
    <property type="entry name" value="AB_hydrolase_3"/>
</dbReference>
<dbReference type="PANTHER" id="PTHR48081">
    <property type="entry name" value="AB HYDROLASE SUPERFAMILY PROTEIN C4A8.06C"/>
    <property type="match status" value="1"/>
</dbReference>
<dbReference type="AlphaFoldDB" id="A0A0P9H303"/>
<evidence type="ECO:0000256" key="1">
    <source>
        <dbReference type="ARBA" id="ARBA00022801"/>
    </source>
</evidence>
<dbReference type="PANTHER" id="PTHR48081:SF33">
    <property type="entry name" value="KYNURENINE FORMAMIDASE"/>
    <property type="match status" value="1"/>
</dbReference>
<proteinExistence type="predicted"/>
<gene>
    <name evidence="3" type="ORF">SE17_38305</name>
</gene>
<evidence type="ECO:0000313" key="3">
    <source>
        <dbReference type="EMBL" id="KPV48396.1"/>
    </source>
</evidence>
<name>A0A0P9H303_9CHLR</name>
<dbReference type="EMBL" id="LJCR01002688">
    <property type="protein sequence ID" value="KPV48396.1"/>
    <property type="molecule type" value="Genomic_DNA"/>
</dbReference>
<dbReference type="Gene3D" id="3.40.50.1820">
    <property type="entry name" value="alpha/beta hydrolase"/>
    <property type="match status" value="1"/>
</dbReference>
<keyword evidence="4" id="KW-1185">Reference proteome</keyword>
<keyword evidence="1" id="KW-0378">Hydrolase</keyword>
<dbReference type="Pfam" id="PF07859">
    <property type="entry name" value="Abhydrolase_3"/>
    <property type="match status" value="1"/>
</dbReference>
<feature type="non-terminal residue" evidence="3">
    <location>
        <position position="146"/>
    </location>
</feature>
<dbReference type="InterPro" id="IPR029058">
    <property type="entry name" value="AB_hydrolase_fold"/>
</dbReference>